<evidence type="ECO:0000313" key="2">
    <source>
        <dbReference type="Proteomes" id="UP001431783"/>
    </source>
</evidence>
<gene>
    <name evidence="1" type="ORF">WA026_013692</name>
</gene>
<dbReference type="AlphaFoldDB" id="A0AAW1UTL4"/>
<protein>
    <submittedName>
        <fullName evidence="1">Uncharacterized protein</fullName>
    </submittedName>
</protein>
<organism evidence="1 2">
    <name type="scientific">Henosepilachna vigintioctopunctata</name>
    <dbReference type="NCBI Taxonomy" id="420089"/>
    <lineage>
        <taxon>Eukaryota</taxon>
        <taxon>Metazoa</taxon>
        <taxon>Ecdysozoa</taxon>
        <taxon>Arthropoda</taxon>
        <taxon>Hexapoda</taxon>
        <taxon>Insecta</taxon>
        <taxon>Pterygota</taxon>
        <taxon>Neoptera</taxon>
        <taxon>Endopterygota</taxon>
        <taxon>Coleoptera</taxon>
        <taxon>Polyphaga</taxon>
        <taxon>Cucujiformia</taxon>
        <taxon>Coccinelloidea</taxon>
        <taxon>Coccinellidae</taxon>
        <taxon>Epilachninae</taxon>
        <taxon>Epilachnini</taxon>
        <taxon>Henosepilachna</taxon>
    </lineage>
</organism>
<comment type="caution">
    <text evidence="1">The sequence shown here is derived from an EMBL/GenBank/DDBJ whole genome shotgun (WGS) entry which is preliminary data.</text>
</comment>
<dbReference type="EMBL" id="JARQZJ010000097">
    <property type="protein sequence ID" value="KAK9885820.1"/>
    <property type="molecule type" value="Genomic_DNA"/>
</dbReference>
<reference evidence="1 2" key="1">
    <citation type="submission" date="2023-03" db="EMBL/GenBank/DDBJ databases">
        <title>Genome insight into feeding habits of ladybird beetles.</title>
        <authorList>
            <person name="Li H.-S."/>
            <person name="Huang Y.-H."/>
            <person name="Pang H."/>
        </authorList>
    </citation>
    <scope>NUCLEOTIDE SEQUENCE [LARGE SCALE GENOMIC DNA]</scope>
    <source>
        <strain evidence="1">SYSU_2023b</strain>
        <tissue evidence="1">Whole body</tissue>
    </source>
</reference>
<keyword evidence="2" id="KW-1185">Reference proteome</keyword>
<dbReference type="Proteomes" id="UP001431783">
    <property type="component" value="Unassembled WGS sequence"/>
</dbReference>
<proteinExistence type="predicted"/>
<evidence type="ECO:0000313" key="1">
    <source>
        <dbReference type="EMBL" id="KAK9885820.1"/>
    </source>
</evidence>
<sequence length="109" mass="12776">MNNSIFSFAYKASLISKLKGKQLQDIEVNFEKKLLCDEENNEIEDERLSEEKEIVLNIIGQVELDQERSRTKTHVLLYHERKFRKILSRLSLPNILQRKNLSGNENASN</sequence>
<name>A0AAW1UTL4_9CUCU</name>
<accession>A0AAW1UTL4</accession>